<gene>
    <name evidence="1" type="ORF">JAAARDRAFT_39330</name>
</gene>
<dbReference type="EMBL" id="KL197734">
    <property type="protein sequence ID" value="KDQ53270.1"/>
    <property type="molecule type" value="Genomic_DNA"/>
</dbReference>
<evidence type="ECO:0000313" key="1">
    <source>
        <dbReference type="EMBL" id="KDQ53270.1"/>
    </source>
</evidence>
<dbReference type="InParanoid" id="A0A067PHE6"/>
<dbReference type="AlphaFoldDB" id="A0A067PHE6"/>
<dbReference type="Proteomes" id="UP000027265">
    <property type="component" value="Unassembled WGS sequence"/>
</dbReference>
<organism evidence="1 2">
    <name type="scientific">Jaapia argillacea MUCL 33604</name>
    <dbReference type="NCBI Taxonomy" id="933084"/>
    <lineage>
        <taxon>Eukaryota</taxon>
        <taxon>Fungi</taxon>
        <taxon>Dikarya</taxon>
        <taxon>Basidiomycota</taxon>
        <taxon>Agaricomycotina</taxon>
        <taxon>Agaricomycetes</taxon>
        <taxon>Agaricomycetidae</taxon>
        <taxon>Jaapiales</taxon>
        <taxon>Jaapiaceae</taxon>
        <taxon>Jaapia</taxon>
    </lineage>
</organism>
<proteinExistence type="predicted"/>
<dbReference type="HOGENOM" id="CLU_2441160_0_0_1"/>
<reference evidence="2" key="1">
    <citation type="journal article" date="2014" name="Proc. Natl. Acad. Sci. U.S.A.">
        <title>Extensive sampling of basidiomycete genomes demonstrates inadequacy of the white-rot/brown-rot paradigm for wood decay fungi.</title>
        <authorList>
            <person name="Riley R."/>
            <person name="Salamov A.A."/>
            <person name="Brown D.W."/>
            <person name="Nagy L.G."/>
            <person name="Floudas D."/>
            <person name="Held B.W."/>
            <person name="Levasseur A."/>
            <person name="Lombard V."/>
            <person name="Morin E."/>
            <person name="Otillar R."/>
            <person name="Lindquist E.A."/>
            <person name="Sun H."/>
            <person name="LaButti K.M."/>
            <person name="Schmutz J."/>
            <person name="Jabbour D."/>
            <person name="Luo H."/>
            <person name="Baker S.E."/>
            <person name="Pisabarro A.G."/>
            <person name="Walton J.D."/>
            <person name="Blanchette R.A."/>
            <person name="Henrissat B."/>
            <person name="Martin F."/>
            <person name="Cullen D."/>
            <person name="Hibbett D.S."/>
            <person name="Grigoriev I.V."/>
        </authorList>
    </citation>
    <scope>NUCLEOTIDE SEQUENCE [LARGE SCALE GENOMIC DNA]</scope>
    <source>
        <strain evidence="2">MUCL 33604</strain>
    </source>
</reference>
<accession>A0A067PHE6</accession>
<protein>
    <submittedName>
        <fullName evidence="1">Uncharacterized protein</fullName>
    </submittedName>
</protein>
<evidence type="ECO:0000313" key="2">
    <source>
        <dbReference type="Proteomes" id="UP000027265"/>
    </source>
</evidence>
<name>A0A067PHE6_9AGAM</name>
<keyword evidence="2" id="KW-1185">Reference proteome</keyword>
<sequence length="90" mass="10113">MENLQPDHSTARVFDPVRTTVPDLLLPNPIFRSRHQPDFCGDDDDSEAVTQEVVHSCINMPIYASCDDYGLSGSLLFKQTSACPDEMHHH</sequence>